<dbReference type="InterPro" id="IPR036691">
    <property type="entry name" value="Endo/exonu/phosph_ase_sf"/>
</dbReference>
<evidence type="ECO:0000313" key="4">
    <source>
        <dbReference type="Proteomes" id="UP000649799"/>
    </source>
</evidence>
<dbReference type="EMBL" id="JAANYN010000001">
    <property type="protein sequence ID" value="NHE55744.1"/>
    <property type="molecule type" value="Genomic_DNA"/>
</dbReference>
<evidence type="ECO:0000313" key="3">
    <source>
        <dbReference type="EMBL" id="NHE55744.1"/>
    </source>
</evidence>
<proteinExistence type="predicted"/>
<evidence type="ECO:0000259" key="1">
    <source>
        <dbReference type="Pfam" id="PF03372"/>
    </source>
</evidence>
<dbReference type="NCBIfam" id="NF038128">
    <property type="entry name" value="choice_anch_J"/>
    <property type="match status" value="1"/>
</dbReference>
<feature type="domain" description="Endonuclease/exonuclease/phosphatase" evidence="1">
    <location>
        <begin position="322"/>
        <end position="518"/>
    </location>
</feature>
<dbReference type="Gene3D" id="3.60.10.10">
    <property type="entry name" value="Endonuclease/exonuclease/phosphatase"/>
    <property type="match status" value="1"/>
</dbReference>
<accession>A0ABX0H5Z3</accession>
<dbReference type="RefSeq" id="WP_166142909.1">
    <property type="nucleotide sequence ID" value="NZ_JAANYN010000001.1"/>
</dbReference>
<protein>
    <submittedName>
        <fullName evidence="3">T9SS type A sorting domain-containing protein</fullName>
    </submittedName>
</protein>
<dbReference type="NCBIfam" id="TIGR04183">
    <property type="entry name" value="Por_Secre_tail"/>
    <property type="match status" value="1"/>
</dbReference>
<dbReference type="Gene3D" id="2.60.120.200">
    <property type="match status" value="1"/>
</dbReference>
<dbReference type="PANTHER" id="PTHR42834">
    <property type="entry name" value="ENDONUCLEASE/EXONUCLEASE/PHOSPHATASE FAMILY PROTEIN (AFU_ORTHOLOGUE AFUA_3G09210)"/>
    <property type="match status" value="1"/>
</dbReference>
<reference evidence="3 4" key="1">
    <citation type="submission" date="2020-03" db="EMBL/GenBank/DDBJ databases">
        <title>Cyclobacterium plantarum sp. nov., a marine bacterium isolated from a coastal-marine wetland.</title>
        <authorList>
            <person name="Sanchez-Porro C."/>
            <person name="Ventosa A."/>
            <person name="Amoozegar M."/>
        </authorList>
    </citation>
    <scope>NUCLEOTIDE SEQUENCE [LARGE SCALE GENOMIC DNA]</scope>
    <source>
        <strain evidence="3 4">GBPx2</strain>
    </source>
</reference>
<feature type="domain" description="Secretion system C-terminal sorting" evidence="2">
    <location>
        <begin position="635"/>
        <end position="705"/>
    </location>
</feature>
<name>A0ABX0H5Z3_9BACT</name>
<gene>
    <name evidence="3" type="ORF">G9Q97_02830</name>
</gene>
<dbReference type="PANTHER" id="PTHR42834:SF1">
    <property type="entry name" value="ENDONUCLEASE_EXONUCLEASE_PHOSPHATASE FAMILY PROTEIN (AFU_ORTHOLOGUE AFUA_3G09210)"/>
    <property type="match status" value="1"/>
</dbReference>
<dbReference type="Pfam" id="PF18962">
    <property type="entry name" value="Por_Secre_tail"/>
    <property type="match status" value="1"/>
</dbReference>
<dbReference type="Pfam" id="PF03372">
    <property type="entry name" value="Exo_endo_phos"/>
    <property type="match status" value="1"/>
</dbReference>
<comment type="caution">
    <text evidence="3">The sequence shown here is derived from an EMBL/GenBank/DDBJ whole genome shotgun (WGS) entry which is preliminary data.</text>
</comment>
<sequence length="706" mass="78602">MYLLYFFLVFLGKITFANLREVPDILTPNSIIIQENFNRSCTKGIPPGWTVYGVTGNQTWTCTTYGHKTIQTDNEISYALQINGYSGKAAENESWLISPVYDLSHFQFPLLSFYSRVAFDGPRPQLFISTDYEDGDPNAATWTALGDRFARGDHWTHSGKINLARYKSRAIRLALVYFSSNEQGAARWTLDDWTITNSGQAPAPFLSTNLENTDYMHFETVQAGQSGTDLQSFEFLLSDPSGGLTIRVNEGFGISKTQNGFSQQLSYTAEEAARNNTLWIRFEPQTEGAFHGPISFLFADSIQQVSFLSGSTINQEETLDIVTWNIAWFGSDLPYQGPEDPGKQLENVSQLIRAMDADIYALQEITNLDQFQKLVASLEGYEAEISPAASYGASDFEAAQKLAFLYKTSTVSPVTFRVLLQGVTSEDIGHYPAEPNRFWASGRLPFLMEAEIRLGGMQQTLSLVNLHARSNGGGESAANPRYAMRKFDATVLKDSLDQYYGTENLLILGDLNDDLDETIADTNASTVSGSETSFIRFMLDKDNYFPVTLALTEADLRSYILSDNIIDHMILSNELAESYLCQSARIVVPEDGIANFLNNTSDHLPVIIRLDPKKSPANNLILGLPEEINTSGISLYPNPVNQTLFVQLKGQNPQVSLINPMGKIIQTRTSQEGMIAFDVSMLPRGVYLLHITGEASRDIYKKIIVR</sequence>
<keyword evidence="4" id="KW-1185">Reference proteome</keyword>
<evidence type="ECO:0000259" key="2">
    <source>
        <dbReference type="Pfam" id="PF18962"/>
    </source>
</evidence>
<dbReference type="InterPro" id="IPR026444">
    <property type="entry name" value="Secre_tail"/>
</dbReference>
<dbReference type="InterPro" id="IPR005135">
    <property type="entry name" value="Endo/exonuclease/phosphatase"/>
</dbReference>
<dbReference type="Proteomes" id="UP000649799">
    <property type="component" value="Unassembled WGS sequence"/>
</dbReference>
<organism evidence="3 4">
    <name type="scientific">Cyclobacterium plantarum</name>
    <dbReference type="NCBI Taxonomy" id="2716263"/>
    <lineage>
        <taxon>Bacteria</taxon>
        <taxon>Pseudomonadati</taxon>
        <taxon>Bacteroidota</taxon>
        <taxon>Cytophagia</taxon>
        <taxon>Cytophagales</taxon>
        <taxon>Cyclobacteriaceae</taxon>
        <taxon>Cyclobacterium</taxon>
    </lineage>
</organism>
<dbReference type="SUPFAM" id="SSF56219">
    <property type="entry name" value="DNase I-like"/>
    <property type="match status" value="1"/>
</dbReference>